<evidence type="ECO:0000313" key="5">
    <source>
        <dbReference type="EMBL" id="GAA5216901.1"/>
    </source>
</evidence>
<feature type="domain" description="HTH gntR-type" evidence="4">
    <location>
        <begin position="6"/>
        <end position="74"/>
    </location>
</feature>
<dbReference type="SMART" id="SM00866">
    <property type="entry name" value="UTRA"/>
    <property type="match status" value="1"/>
</dbReference>
<dbReference type="InterPro" id="IPR011663">
    <property type="entry name" value="UTRA"/>
</dbReference>
<keyword evidence="3" id="KW-0804">Transcription</keyword>
<dbReference type="InterPro" id="IPR050679">
    <property type="entry name" value="Bact_HTH_transcr_reg"/>
</dbReference>
<keyword evidence="6" id="KW-1185">Reference proteome</keyword>
<keyword evidence="1" id="KW-0805">Transcription regulation</keyword>
<keyword evidence="2" id="KW-0238">DNA-binding</keyword>
<dbReference type="Gene3D" id="1.10.10.10">
    <property type="entry name" value="Winged helix-like DNA-binding domain superfamily/Winged helix DNA-binding domain"/>
    <property type="match status" value="1"/>
</dbReference>
<dbReference type="EMBL" id="BAABJR010000028">
    <property type="protein sequence ID" value="GAA5216901.1"/>
    <property type="molecule type" value="Genomic_DNA"/>
</dbReference>
<dbReference type="RefSeq" id="WP_345637815.1">
    <property type="nucleotide sequence ID" value="NZ_BAABJR010000028.1"/>
</dbReference>
<evidence type="ECO:0000256" key="2">
    <source>
        <dbReference type="ARBA" id="ARBA00023125"/>
    </source>
</evidence>
<evidence type="ECO:0000259" key="4">
    <source>
        <dbReference type="PROSITE" id="PS50949"/>
    </source>
</evidence>
<evidence type="ECO:0000256" key="3">
    <source>
        <dbReference type="ARBA" id="ARBA00023163"/>
    </source>
</evidence>
<dbReference type="Pfam" id="PF00392">
    <property type="entry name" value="GntR"/>
    <property type="match status" value="1"/>
</dbReference>
<comment type="caution">
    <text evidence="5">The sequence shown here is derived from an EMBL/GenBank/DDBJ whole genome shotgun (WGS) entry which is preliminary data.</text>
</comment>
<dbReference type="PANTHER" id="PTHR44846:SF17">
    <property type="entry name" value="GNTR-FAMILY TRANSCRIPTIONAL REGULATOR"/>
    <property type="match status" value="1"/>
</dbReference>
<dbReference type="Pfam" id="PF07702">
    <property type="entry name" value="UTRA"/>
    <property type="match status" value="1"/>
</dbReference>
<evidence type="ECO:0000256" key="1">
    <source>
        <dbReference type="ARBA" id="ARBA00023015"/>
    </source>
</evidence>
<reference evidence="6" key="1">
    <citation type="journal article" date="2019" name="Int. J. Syst. Evol. Microbiol.">
        <title>The Global Catalogue of Microorganisms (GCM) 10K type strain sequencing project: providing services to taxonomists for standard genome sequencing and annotation.</title>
        <authorList>
            <consortium name="The Broad Institute Genomics Platform"/>
            <consortium name="The Broad Institute Genome Sequencing Center for Infectious Disease"/>
            <person name="Wu L."/>
            <person name="Ma J."/>
        </authorList>
    </citation>
    <scope>NUCLEOTIDE SEQUENCE [LARGE SCALE GENOMIC DNA]</scope>
    <source>
        <strain evidence="6">JCM 18306</strain>
    </source>
</reference>
<dbReference type="PROSITE" id="PS50949">
    <property type="entry name" value="HTH_GNTR"/>
    <property type="match status" value="1"/>
</dbReference>
<accession>A0ABP9TDF3</accession>
<dbReference type="SMART" id="SM00345">
    <property type="entry name" value="HTH_GNTR"/>
    <property type="match status" value="1"/>
</dbReference>
<dbReference type="PANTHER" id="PTHR44846">
    <property type="entry name" value="MANNOSYL-D-GLYCERATE TRANSPORT/METABOLISM SYSTEM REPRESSOR MNGR-RELATED"/>
    <property type="match status" value="1"/>
</dbReference>
<dbReference type="InterPro" id="IPR036390">
    <property type="entry name" value="WH_DNA-bd_sf"/>
</dbReference>
<gene>
    <name evidence="5" type="ORF">GCM10023323_71800</name>
</gene>
<protein>
    <recommendedName>
        <fullName evidence="4">HTH gntR-type domain-containing protein</fullName>
    </recommendedName>
</protein>
<dbReference type="Gene3D" id="3.40.1410.10">
    <property type="entry name" value="Chorismate lyase-like"/>
    <property type="match status" value="1"/>
</dbReference>
<sequence length="264" mass="28511">MTKKEPGKVQRIAASIQGKIERGIYPPGSLLPSVPELQAAEGVAYQTAREVYGVLQAQGLVFSRRGKGTYVGLVLGKILRDGTGRYLPSARSEGGAVGAFDAEIRRLGLVYQPLPTVIARERPPKRVAALLGLHHATKALKRQRVMPVGLPEGGEVTEVIQLATSWFPPDVADECPQLEQQNTGAGGSKSRLADAGYAQVRLREEIEVRPASPEEASALGIPADQAVLEITHQGLTEDGRVVEVGLHVMPRTKWRLSYEWEIGA</sequence>
<dbReference type="InterPro" id="IPR036388">
    <property type="entry name" value="WH-like_DNA-bd_sf"/>
</dbReference>
<evidence type="ECO:0000313" key="6">
    <source>
        <dbReference type="Proteomes" id="UP001499878"/>
    </source>
</evidence>
<dbReference type="CDD" id="cd07377">
    <property type="entry name" value="WHTH_GntR"/>
    <property type="match status" value="1"/>
</dbReference>
<proteinExistence type="predicted"/>
<dbReference type="InterPro" id="IPR028978">
    <property type="entry name" value="Chorismate_lyase_/UTRA_dom_sf"/>
</dbReference>
<name>A0ABP9TDF3_9ACTN</name>
<dbReference type="Proteomes" id="UP001499878">
    <property type="component" value="Unassembled WGS sequence"/>
</dbReference>
<dbReference type="SUPFAM" id="SSF64288">
    <property type="entry name" value="Chorismate lyase-like"/>
    <property type="match status" value="1"/>
</dbReference>
<dbReference type="InterPro" id="IPR000524">
    <property type="entry name" value="Tscrpt_reg_HTH_GntR"/>
</dbReference>
<dbReference type="SUPFAM" id="SSF46785">
    <property type="entry name" value="Winged helix' DNA-binding domain"/>
    <property type="match status" value="1"/>
</dbReference>
<organism evidence="5 6">
    <name type="scientific">Streptomyces thinghirensis</name>
    <dbReference type="NCBI Taxonomy" id="551547"/>
    <lineage>
        <taxon>Bacteria</taxon>
        <taxon>Bacillati</taxon>
        <taxon>Actinomycetota</taxon>
        <taxon>Actinomycetes</taxon>
        <taxon>Kitasatosporales</taxon>
        <taxon>Streptomycetaceae</taxon>
        <taxon>Streptomyces</taxon>
    </lineage>
</organism>